<comment type="caution">
    <text evidence="1">The sequence shown here is derived from an EMBL/GenBank/DDBJ whole genome shotgun (WGS) entry which is preliminary data.</text>
</comment>
<evidence type="ECO:0000313" key="2">
    <source>
        <dbReference type="Proteomes" id="UP000029567"/>
    </source>
</evidence>
<dbReference type="EMBL" id="AWTN01000167">
    <property type="protein sequence ID" value="KGG81691.1"/>
    <property type="molecule type" value="Genomic_DNA"/>
</dbReference>
<protein>
    <submittedName>
        <fullName evidence="1">Uncharacterized protein</fullName>
    </submittedName>
</protein>
<evidence type="ECO:0000313" key="1">
    <source>
        <dbReference type="EMBL" id="KGG81691.1"/>
    </source>
</evidence>
<organism evidence="1 2">
    <name type="scientific">Comamonas thiooxydans</name>
    <dbReference type="NCBI Taxonomy" id="363952"/>
    <lineage>
        <taxon>Bacteria</taxon>
        <taxon>Pseudomonadati</taxon>
        <taxon>Pseudomonadota</taxon>
        <taxon>Betaproteobacteria</taxon>
        <taxon>Burkholderiales</taxon>
        <taxon>Comamonadaceae</taxon>
        <taxon>Comamonas</taxon>
    </lineage>
</organism>
<name>A0A0E3BTZ4_9BURK</name>
<gene>
    <name evidence="1" type="ORF">P245_28025</name>
</gene>
<dbReference type="Proteomes" id="UP000029567">
    <property type="component" value="Unassembled WGS sequence"/>
</dbReference>
<reference evidence="1 2" key="1">
    <citation type="submission" date="2013-09" db="EMBL/GenBank/DDBJ databases">
        <title>High correlation between genotypes and phenotypes of environmental bacteria Comamonas testosteroni strains.</title>
        <authorList>
            <person name="Liu L."/>
            <person name="Zhu W."/>
            <person name="Xia X."/>
            <person name="Xu B."/>
            <person name="Luo M."/>
            <person name="Wang G."/>
        </authorList>
    </citation>
    <scope>NUCLEOTIDE SEQUENCE [LARGE SCALE GENOMIC DNA]</scope>
    <source>
        <strain evidence="1 2">JL14</strain>
    </source>
</reference>
<dbReference type="AlphaFoldDB" id="A0A0E3BTZ4"/>
<sequence length="283" mass="32273">MLVSAERICLVLRSRGIPAANVEGYKPLLRSMNQPDHDILSFHLRRIVMGADDEASLKFVAELTELANGNQISTTDPVLASIRPFTAPATRSKPVAQERPERSIARPQVMVPSASSLRTEKEREVVRKKHYVYGQRCAYMFELDWLKARPHQANQKRTLTVEAAMQIAPRSYDWERRISFQFTLLELPQFTAALLGKLAPNQVWRASNHGRARDKFFRAKEQAESLFMKLEQAGVIWPVRVGQEHRYQILTLALEALRYNDDNLDTPTIIQLCEASLPRVPGI</sequence>
<accession>A0A0E3BTZ4</accession>
<proteinExistence type="predicted"/>